<evidence type="ECO:0000313" key="4">
    <source>
        <dbReference type="Proteomes" id="UP000295097"/>
    </source>
</evidence>
<dbReference type="PANTHER" id="PTHR22911">
    <property type="entry name" value="ACYL-MALONYL CONDENSING ENZYME-RELATED"/>
    <property type="match status" value="1"/>
</dbReference>
<accession>A0A4R3NWM8</accession>
<comment type="caution">
    <text evidence="3">The sequence shown here is derived from an EMBL/GenBank/DDBJ whole genome shotgun (WGS) entry which is preliminary data.</text>
</comment>
<dbReference type="InterPro" id="IPR037185">
    <property type="entry name" value="EmrE-like"/>
</dbReference>
<feature type="transmembrane region" description="Helical" evidence="1">
    <location>
        <begin position="197"/>
        <end position="218"/>
    </location>
</feature>
<dbReference type="GO" id="GO:0016020">
    <property type="term" value="C:membrane"/>
    <property type="evidence" value="ECO:0007669"/>
    <property type="project" value="InterPro"/>
</dbReference>
<evidence type="ECO:0000256" key="1">
    <source>
        <dbReference type="SAM" id="Phobius"/>
    </source>
</evidence>
<dbReference type="Gene3D" id="1.10.3730.20">
    <property type="match status" value="1"/>
</dbReference>
<reference evidence="3 4" key="1">
    <citation type="submission" date="2019-03" db="EMBL/GenBank/DDBJ databases">
        <title>Freshwater and sediment microbial communities from various areas in North America, analyzing microbe dynamics in response to fracking.</title>
        <authorList>
            <person name="Lamendella R."/>
        </authorList>
    </citation>
    <scope>NUCLEOTIDE SEQUENCE [LARGE SCALE GENOMIC DNA]</scope>
    <source>
        <strain evidence="3 4">175.2</strain>
    </source>
</reference>
<keyword evidence="1" id="KW-0812">Transmembrane</keyword>
<proteinExistence type="predicted"/>
<dbReference type="EMBL" id="SMAR01000003">
    <property type="protein sequence ID" value="TCT43067.1"/>
    <property type="molecule type" value="Genomic_DNA"/>
</dbReference>
<feature type="domain" description="EamA" evidence="2">
    <location>
        <begin position="4"/>
        <end position="140"/>
    </location>
</feature>
<dbReference type="Pfam" id="PF00892">
    <property type="entry name" value="EamA"/>
    <property type="match status" value="2"/>
</dbReference>
<dbReference type="InterPro" id="IPR000620">
    <property type="entry name" value="EamA_dom"/>
</dbReference>
<organism evidence="3 4">
    <name type="scientific">Martelella mediterranea</name>
    <dbReference type="NCBI Taxonomy" id="293089"/>
    <lineage>
        <taxon>Bacteria</taxon>
        <taxon>Pseudomonadati</taxon>
        <taxon>Pseudomonadota</taxon>
        <taxon>Alphaproteobacteria</taxon>
        <taxon>Hyphomicrobiales</taxon>
        <taxon>Aurantimonadaceae</taxon>
        <taxon>Martelella</taxon>
    </lineage>
</organism>
<dbReference type="SUPFAM" id="SSF103481">
    <property type="entry name" value="Multidrug resistance efflux transporter EmrE"/>
    <property type="match status" value="2"/>
</dbReference>
<feature type="transmembrane region" description="Helical" evidence="1">
    <location>
        <begin position="38"/>
        <end position="57"/>
    </location>
</feature>
<keyword evidence="1" id="KW-0472">Membrane</keyword>
<keyword evidence="1" id="KW-1133">Transmembrane helix</keyword>
<dbReference type="PANTHER" id="PTHR22911:SF137">
    <property type="entry name" value="SOLUTE CARRIER FAMILY 35 MEMBER G2-RELATED"/>
    <property type="match status" value="1"/>
</dbReference>
<feature type="domain" description="EamA" evidence="2">
    <location>
        <begin position="167"/>
        <end position="302"/>
    </location>
</feature>
<dbReference type="Proteomes" id="UP000295097">
    <property type="component" value="Unassembled WGS sequence"/>
</dbReference>
<evidence type="ECO:0000313" key="3">
    <source>
        <dbReference type="EMBL" id="TCT43067.1"/>
    </source>
</evidence>
<evidence type="ECO:0000259" key="2">
    <source>
        <dbReference type="Pfam" id="PF00892"/>
    </source>
</evidence>
<protein>
    <submittedName>
        <fullName evidence="3">Putative membrane protein</fullName>
    </submittedName>
</protein>
<keyword evidence="4" id="KW-1185">Reference proteome</keyword>
<sequence>MELWILITFASAFLQNMRSGLQKYLKGRMATLGATFTRFGFGLPFAALYLAILVFGLGREIPSPNEAFAIWALIGAFSQIGATFLLVYLFSFRNFAVGTAYSRTEPAQAAIIAFLFFGAQISFVAIVAIVISVSGVMLISLSRNAAGVRPFLGGLASRTAAIGIGSGTLFALSAVAYRAASLSLAGSLERPDSVMQAAFTLLVVITVQTVSMGVWMLVFNRDELTNVFKAWKPALAVGFVGATASFGWFTAMTLQQAALVKAVAQVEMLLSLATSAIIFRERITKPELAGCSLIVIGVLVLLVS</sequence>
<feature type="transmembrane region" description="Helical" evidence="1">
    <location>
        <begin position="110"/>
        <end position="139"/>
    </location>
</feature>
<feature type="transmembrane region" description="Helical" evidence="1">
    <location>
        <begin position="69"/>
        <end position="90"/>
    </location>
</feature>
<dbReference type="RefSeq" id="WP_132308474.1">
    <property type="nucleotide sequence ID" value="NZ_SMAR01000003.1"/>
</dbReference>
<gene>
    <name evidence="3" type="ORF">EDC90_100374</name>
</gene>
<dbReference type="OrthoDB" id="5243804at2"/>
<feature type="transmembrane region" description="Helical" evidence="1">
    <location>
        <begin position="230"/>
        <end position="251"/>
    </location>
</feature>
<name>A0A4R3NWM8_9HYPH</name>
<dbReference type="AlphaFoldDB" id="A0A4R3NWM8"/>
<feature type="transmembrane region" description="Helical" evidence="1">
    <location>
        <begin position="151"/>
        <end position="177"/>
    </location>
</feature>